<dbReference type="PANTHER" id="PTHR23155">
    <property type="entry name" value="DISEASE RESISTANCE PROTEIN RP"/>
    <property type="match status" value="1"/>
</dbReference>
<feature type="compositionally biased region" description="Polar residues" evidence="1">
    <location>
        <begin position="658"/>
        <end position="668"/>
    </location>
</feature>
<dbReference type="GO" id="GO:0043531">
    <property type="term" value="F:ADP binding"/>
    <property type="evidence" value="ECO:0007669"/>
    <property type="project" value="InterPro"/>
</dbReference>
<sequence length="773" mass="87702">MAGCSLSPLKVYCCSLFCSFRDDLRDLEKLLCLESQLKEKDKWLFGIEVADEAQTVLAQSWHRDAKQLAFEIEDTIDEFVSSEELYHENTCAHKASLHCSYSNPVAARVWTVKRMISETKKLNSAIKLNERYGTGPTGIGSEARKFPEKETTSYDGPDPVIGRVNDLEAIVDTIKEHAKRLSIIAMVGPVGVGKTCLARLVFNHLDSGSRFTRRIWVYVHKSCSRVDIKRIGRQVVSQGLLSGEERPNADNTMQEITTKVHEILKRERCLIVLDGFCNAETESVIIVTTHNEQIAQHMSTLPLYRLAPMIEGDHCSDIFVSALRGRNSLFPRYRKEIISRCQGIPLVADFLGSVVRTGGWDQRAVWENARDKDLWKLEEDYATTLSKELTLFAPFKLMFYNIPHGLRLCFAYCSVFPKGSRIHKRKLIQQWISLTMNIIKQLKSIYLLQVDDDADGSAGATGEVLRLHYYMAYELARFISNKDILVILEDEETVSSFPQEKEEASRTHCFCQEKEQPSLMYCDHRYAQLPVFTKHRPHKVRSLILRPRTNLQEDKPTILDTVSEVISGNKYLRVLDLSGCGITELPACICQLKQLRYLDASNLYMKELPCVENSLRKLVYLNLQGCCNLQRRLRSSRQDCTIDSSGCRESVVLQFNSELQGNRTQPNQVPNPPPDKVSDPQPIQCHLPAISSTKDKITGSHPGLPLESTSLVDVADEQEESQPSLDTNLGHRASLSSSNSTFGAPYYGKTAGFLIQLSLRQQRYFLLLILLWY</sequence>
<dbReference type="InterPro" id="IPR032675">
    <property type="entry name" value="LRR_dom_sf"/>
</dbReference>
<feature type="domain" description="NB-ARC" evidence="2">
    <location>
        <begin position="166"/>
        <end position="299"/>
    </location>
</feature>
<dbReference type="PANTHER" id="PTHR23155:SF944">
    <property type="entry name" value="AAA+ ATPASE DOMAIN-CONTAINING PROTEIN"/>
    <property type="match status" value="1"/>
</dbReference>
<dbReference type="InterPro" id="IPR044974">
    <property type="entry name" value="Disease_R_plants"/>
</dbReference>
<proteinExistence type="predicted"/>
<dbReference type="PRINTS" id="PR00364">
    <property type="entry name" value="DISEASERSIST"/>
</dbReference>
<name>A0A2T8KQ06_9POAL</name>
<evidence type="ECO:0000313" key="3">
    <source>
        <dbReference type="EMBL" id="PVH64277.1"/>
    </source>
</evidence>
<dbReference type="SUPFAM" id="SSF52058">
    <property type="entry name" value="L domain-like"/>
    <property type="match status" value="1"/>
</dbReference>
<dbReference type="EMBL" id="CM008047">
    <property type="protein sequence ID" value="PVH64277.1"/>
    <property type="molecule type" value="Genomic_DNA"/>
</dbReference>
<organism evidence="3">
    <name type="scientific">Panicum hallii</name>
    <dbReference type="NCBI Taxonomy" id="206008"/>
    <lineage>
        <taxon>Eukaryota</taxon>
        <taxon>Viridiplantae</taxon>
        <taxon>Streptophyta</taxon>
        <taxon>Embryophyta</taxon>
        <taxon>Tracheophyta</taxon>
        <taxon>Spermatophyta</taxon>
        <taxon>Magnoliopsida</taxon>
        <taxon>Liliopsida</taxon>
        <taxon>Poales</taxon>
        <taxon>Poaceae</taxon>
        <taxon>PACMAD clade</taxon>
        <taxon>Panicoideae</taxon>
        <taxon>Panicodae</taxon>
        <taxon>Paniceae</taxon>
        <taxon>Panicinae</taxon>
        <taxon>Panicum</taxon>
        <taxon>Panicum sect. Panicum</taxon>
    </lineage>
</organism>
<dbReference type="Gramene" id="PVH64277">
    <property type="protein sequence ID" value="PVH64277"/>
    <property type="gene ID" value="PAHAL_2G228000"/>
</dbReference>
<evidence type="ECO:0000259" key="2">
    <source>
        <dbReference type="Pfam" id="PF00931"/>
    </source>
</evidence>
<accession>A0A2T8KQ06</accession>
<dbReference type="Gene3D" id="3.80.10.10">
    <property type="entry name" value="Ribonuclease Inhibitor"/>
    <property type="match status" value="1"/>
</dbReference>
<reference evidence="3" key="1">
    <citation type="submission" date="2018-04" db="EMBL/GenBank/DDBJ databases">
        <title>WGS assembly of Panicum hallii.</title>
        <authorList>
            <person name="Lovell J."/>
            <person name="Jenkins J."/>
            <person name="Lowry D."/>
            <person name="Mamidi S."/>
            <person name="Sreedasyam A."/>
            <person name="Weng X."/>
            <person name="Barry K."/>
            <person name="Bonette J."/>
            <person name="Campitelli B."/>
            <person name="Daum C."/>
            <person name="Gordon S."/>
            <person name="Gould B."/>
            <person name="Lipzen A."/>
            <person name="Macqueen A."/>
            <person name="Palacio-Mejia J."/>
            <person name="Plott C."/>
            <person name="Shakirov E."/>
            <person name="Shu S."/>
            <person name="Yoshinaga Y."/>
            <person name="Zane M."/>
            <person name="Rokhsar D."/>
            <person name="Grimwood J."/>
            <person name="Schmutz J."/>
            <person name="Juenger T."/>
        </authorList>
    </citation>
    <scope>NUCLEOTIDE SEQUENCE [LARGE SCALE GENOMIC DNA]</scope>
    <source>
        <strain evidence="3">FIL2</strain>
    </source>
</reference>
<protein>
    <recommendedName>
        <fullName evidence="2">NB-ARC domain-containing protein</fullName>
    </recommendedName>
</protein>
<dbReference type="InterPro" id="IPR002182">
    <property type="entry name" value="NB-ARC"/>
</dbReference>
<evidence type="ECO:0000256" key="1">
    <source>
        <dbReference type="SAM" id="MobiDB-lite"/>
    </source>
</evidence>
<feature type="region of interest" description="Disordered" evidence="1">
    <location>
        <begin position="658"/>
        <end position="682"/>
    </location>
</feature>
<dbReference type="GO" id="GO:0098542">
    <property type="term" value="P:defense response to other organism"/>
    <property type="evidence" value="ECO:0007669"/>
    <property type="project" value="TreeGrafter"/>
</dbReference>
<dbReference type="InterPro" id="IPR027417">
    <property type="entry name" value="P-loop_NTPase"/>
</dbReference>
<dbReference type="SUPFAM" id="SSF52540">
    <property type="entry name" value="P-loop containing nucleoside triphosphate hydrolases"/>
    <property type="match status" value="1"/>
</dbReference>
<dbReference type="Proteomes" id="UP000243499">
    <property type="component" value="Chromosome 2"/>
</dbReference>
<dbReference type="AlphaFoldDB" id="A0A2T8KQ06"/>
<dbReference type="Pfam" id="PF00931">
    <property type="entry name" value="NB-ARC"/>
    <property type="match status" value="1"/>
</dbReference>
<gene>
    <name evidence="3" type="ORF">PAHAL_2G228000</name>
</gene>
<dbReference type="Gene3D" id="3.40.50.300">
    <property type="entry name" value="P-loop containing nucleotide triphosphate hydrolases"/>
    <property type="match status" value="1"/>
</dbReference>